<gene>
    <name evidence="1" type="ORF">Sjap_014117</name>
</gene>
<dbReference type="EMBL" id="JBBNAE010000005">
    <property type="protein sequence ID" value="KAK9124515.1"/>
    <property type="molecule type" value="Genomic_DNA"/>
</dbReference>
<evidence type="ECO:0000313" key="2">
    <source>
        <dbReference type="Proteomes" id="UP001417504"/>
    </source>
</evidence>
<dbReference type="AlphaFoldDB" id="A0AAP0J0I2"/>
<comment type="caution">
    <text evidence="1">The sequence shown here is derived from an EMBL/GenBank/DDBJ whole genome shotgun (WGS) entry which is preliminary data.</text>
</comment>
<organism evidence="1 2">
    <name type="scientific">Stephania japonica</name>
    <dbReference type="NCBI Taxonomy" id="461633"/>
    <lineage>
        <taxon>Eukaryota</taxon>
        <taxon>Viridiplantae</taxon>
        <taxon>Streptophyta</taxon>
        <taxon>Embryophyta</taxon>
        <taxon>Tracheophyta</taxon>
        <taxon>Spermatophyta</taxon>
        <taxon>Magnoliopsida</taxon>
        <taxon>Ranunculales</taxon>
        <taxon>Menispermaceae</taxon>
        <taxon>Menispermoideae</taxon>
        <taxon>Cissampelideae</taxon>
        <taxon>Stephania</taxon>
    </lineage>
</organism>
<proteinExistence type="predicted"/>
<name>A0AAP0J0I2_9MAGN</name>
<keyword evidence="2" id="KW-1185">Reference proteome</keyword>
<sequence>MLCTALSPNTYVSLSSSPSPLFTLSQPLSSSTTPLLTALSRHPRSLDLFSPSRPH</sequence>
<dbReference type="Proteomes" id="UP001417504">
    <property type="component" value="Unassembled WGS sequence"/>
</dbReference>
<protein>
    <submittedName>
        <fullName evidence="1">Uncharacterized protein</fullName>
    </submittedName>
</protein>
<evidence type="ECO:0000313" key="1">
    <source>
        <dbReference type="EMBL" id="KAK9124515.1"/>
    </source>
</evidence>
<accession>A0AAP0J0I2</accession>
<reference evidence="1 2" key="1">
    <citation type="submission" date="2024-01" db="EMBL/GenBank/DDBJ databases">
        <title>Genome assemblies of Stephania.</title>
        <authorList>
            <person name="Yang L."/>
        </authorList>
    </citation>
    <scope>NUCLEOTIDE SEQUENCE [LARGE SCALE GENOMIC DNA]</scope>
    <source>
        <strain evidence="1">QJT</strain>
        <tissue evidence="1">Leaf</tissue>
    </source>
</reference>